<evidence type="ECO:0000256" key="1">
    <source>
        <dbReference type="SAM" id="MobiDB-lite"/>
    </source>
</evidence>
<dbReference type="InterPro" id="IPR056632">
    <property type="entry name" value="DUF7730"/>
</dbReference>
<organism evidence="3 4">
    <name type="scientific">Neonectria punicea</name>
    <dbReference type="NCBI Taxonomy" id="979145"/>
    <lineage>
        <taxon>Eukaryota</taxon>
        <taxon>Fungi</taxon>
        <taxon>Dikarya</taxon>
        <taxon>Ascomycota</taxon>
        <taxon>Pezizomycotina</taxon>
        <taxon>Sordariomycetes</taxon>
        <taxon>Hypocreomycetidae</taxon>
        <taxon>Hypocreales</taxon>
        <taxon>Nectriaceae</taxon>
        <taxon>Neonectria</taxon>
    </lineage>
</organism>
<name>A0ABR1GRV6_9HYPO</name>
<protein>
    <recommendedName>
        <fullName evidence="2">DUF7730 domain-containing protein</fullName>
    </recommendedName>
</protein>
<feature type="domain" description="DUF7730" evidence="2">
    <location>
        <begin position="177"/>
        <end position="240"/>
    </location>
</feature>
<feature type="region of interest" description="Disordered" evidence="1">
    <location>
        <begin position="16"/>
        <end position="43"/>
    </location>
</feature>
<evidence type="ECO:0000313" key="4">
    <source>
        <dbReference type="Proteomes" id="UP001498476"/>
    </source>
</evidence>
<accession>A0ABR1GRV6</accession>
<comment type="caution">
    <text evidence="3">The sequence shown here is derived from an EMBL/GenBank/DDBJ whole genome shotgun (WGS) entry which is preliminary data.</text>
</comment>
<dbReference type="Proteomes" id="UP001498476">
    <property type="component" value="Unassembled WGS sequence"/>
</dbReference>
<keyword evidence="4" id="KW-1185">Reference proteome</keyword>
<reference evidence="3 4" key="1">
    <citation type="journal article" date="2025" name="Microbiol. Resour. Announc.">
        <title>Draft genome sequences for Neonectria magnoliae and Neonectria punicea, canker pathogens of Liriodendron tulipifera and Acer saccharum in West Virginia.</title>
        <authorList>
            <person name="Petronek H.M."/>
            <person name="Kasson M.T."/>
            <person name="Metheny A.M."/>
            <person name="Stauder C.M."/>
            <person name="Lovett B."/>
            <person name="Lynch S.C."/>
            <person name="Garnas J.R."/>
            <person name="Kasson L.R."/>
            <person name="Stajich J.E."/>
        </authorList>
    </citation>
    <scope>NUCLEOTIDE SEQUENCE [LARGE SCALE GENOMIC DNA]</scope>
    <source>
        <strain evidence="3 4">NRRL 64653</strain>
    </source>
</reference>
<dbReference type="PANTHER" id="PTHR38790">
    <property type="entry name" value="2EXR DOMAIN-CONTAINING PROTEIN-RELATED"/>
    <property type="match status" value="1"/>
</dbReference>
<gene>
    <name evidence="3" type="ORF">QQX98_009617</name>
</gene>
<dbReference type="EMBL" id="JAZAVJ010000195">
    <property type="protein sequence ID" value="KAK7408208.1"/>
    <property type="molecule type" value="Genomic_DNA"/>
</dbReference>
<dbReference type="Pfam" id="PF24864">
    <property type="entry name" value="DUF7730"/>
    <property type="match status" value="1"/>
</dbReference>
<sequence>MKQKFSTWFQDKLDKYKKKKDSPFPRLPDPRPQALTPSPSQEVPPQECLFFARLPYELRRDILILAFGKNRLHMDLSFEHPPAPYAPGQRCERDHAGVHAANGKRGNHAKLNRKKPKAWLWWGSICHRYHRPLDRRDNPGPMSGGWGPTGPWEDYCRYGYAADCNKWPGDTPFKCQIGAMGWLLACRQAYTEGIDVLYETNCLHMSSEVMISHLPELLLPQRLDTMTSLEIIWPLKTRMQENQVPTLEEVASISRFNRRLA</sequence>
<evidence type="ECO:0000259" key="2">
    <source>
        <dbReference type="Pfam" id="PF24864"/>
    </source>
</evidence>
<evidence type="ECO:0000313" key="3">
    <source>
        <dbReference type="EMBL" id="KAK7408208.1"/>
    </source>
</evidence>
<dbReference type="PANTHER" id="PTHR38790:SF4">
    <property type="entry name" value="2EXR DOMAIN-CONTAINING PROTEIN"/>
    <property type="match status" value="1"/>
</dbReference>
<proteinExistence type="predicted"/>